<dbReference type="InterPro" id="IPR036065">
    <property type="entry name" value="BolA-like_sf"/>
</dbReference>
<dbReference type="FunFam" id="3.30.300.90:FF:000001">
    <property type="entry name" value="Transcriptional regulator BolA"/>
    <property type="match status" value="1"/>
</dbReference>
<evidence type="ECO:0000313" key="3">
    <source>
        <dbReference type="EMBL" id="KAF7378788.1"/>
    </source>
</evidence>
<gene>
    <name evidence="3" type="ORF">HZH66_015022</name>
</gene>
<evidence type="ECO:0000313" key="4">
    <source>
        <dbReference type="Proteomes" id="UP000614350"/>
    </source>
</evidence>
<proteinExistence type="inferred from homology"/>
<organism evidence="3 4">
    <name type="scientific">Vespula vulgaris</name>
    <name type="common">Yellow jacket</name>
    <name type="synonym">Wasp</name>
    <dbReference type="NCBI Taxonomy" id="7454"/>
    <lineage>
        <taxon>Eukaryota</taxon>
        <taxon>Metazoa</taxon>
        <taxon>Ecdysozoa</taxon>
        <taxon>Arthropoda</taxon>
        <taxon>Hexapoda</taxon>
        <taxon>Insecta</taxon>
        <taxon>Pterygota</taxon>
        <taxon>Neoptera</taxon>
        <taxon>Endopterygota</taxon>
        <taxon>Hymenoptera</taxon>
        <taxon>Apocrita</taxon>
        <taxon>Aculeata</taxon>
        <taxon>Vespoidea</taxon>
        <taxon>Vespidae</taxon>
        <taxon>Vespinae</taxon>
        <taxon>Vespula</taxon>
    </lineage>
</organism>
<dbReference type="EMBL" id="JACSEA010000024">
    <property type="protein sequence ID" value="KAF7378788.1"/>
    <property type="molecule type" value="Genomic_DNA"/>
</dbReference>
<accession>A0A834IY46</accession>
<protein>
    <submittedName>
        <fullName evidence="3">Uncharacterized protein</fullName>
    </submittedName>
</protein>
<dbReference type="Gene3D" id="3.30.300.90">
    <property type="entry name" value="BolA-like"/>
    <property type="match status" value="1"/>
</dbReference>
<keyword evidence="4" id="KW-1185">Reference proteome</keyword>
<sequence length="207" mass="23863">MDMKSLSFSLNFIWIGQDECPCPLYDCDTNRTLDHTLFTLEMIAVAAIAVADDNEDYNNYDDNDNDDDDDDDDANDDDYDDIFWILDSIFANILLQKMNNMTQTKPIESSIRKKLKESLDPYFIDVINESYMHNVPKGSETHFKVVVVSEQFDDKPLIMRHRMVHDLLKVELHDIHALSIVAKTPEQWEKSNKTFTPSPACRGGFGK</sequence>
<dbReference type="GO" id="GO:1990229">
    <property type="term" value="C:iron-sulfur cluster assembly complex"/>
    <property type="evidence" value="ECO:0007669"/>
    <property type="project" value="UniProtKB-ARBA"/>
</dbReference>
<dbReference type="GO" id="GO:0005739">
    <property type="term" value="C:mitochondrion"/>
    <property type="evidence" value="ECO:0007669"/>
    <property type="project" value="TreeGrafter"/>
</dbReference>
<dbReference type="AlphaFoldDB" id="A0A834IY46"/>
<dbReference type="InterPro" id="IPR002634">
    <property type="entry name" value="BolA"/>
</dbReference>
<evidence type="ECO:0000256" key="1">
    <source>
        <dbReference type="ARBA" id="ARBA00005578"/>
    </source>
</evidence>
<comment type="similarity">
    <text evidence="1 2">Belongs to the BolA/IbaG family.</text>
</comment>
<comment type="caution">
    <text evidence="3">The sequence shown here is derived from an EMBL/GenBank/DDBJ whole genome shotgun (WGS) entry which is preliminary data.</text>
</comment>
<dbReference type="PANTHER" id="PTHR46229">
    <property type="entry name" value="BOLA TRANSCRIPTION REGULATOR"/>
    <property type="match status" value="1"/>
</dbReference>
<evidence type="ECO:0000256" key="2">
    <source>
        <dbReference type="RuleBase" id="RU003860"/>
    </source>
</evidence>
<dbReference type="Proteomes" id="UP000614350">
    <property type="component" value="Unassembled WGS sequence"/>
</dbReference>
<name>A0A834IY46_VESVU</name>
<dbReference type="Pfam" id="PF01722">
    <property type="entry name" value="BolA"/>
    <property type="match status" value="1"/>
</dbReference>
<reference evidence="3" key="1">
    <citation type="journal article" date="2020" name="G3 (Bethesda)">
        <title>High-Quality Assemblies for Three Invasive Social Wasps from the &lt;i&gt;Vespula&lt;/i&gt; Genus.</title>
        <authorList>
            <person name="Harrop T.W.R."/>
            <person name="Guhlin J."/>
            <person name="McLaughlin G.M."/>
            <person name="Permina E."/>
            <person name="Stockwell P."/>
            <person name="Gilligan J."/>
            <person name="Le Lec M.F."/>
            <person name="Gruber M.A.M."/>
            <person name="Quinn O."/>
            <person name="Lovegrove M."/>
            <person name="Duncan E.J."/>
            <person name="Remnant E.J."/>
            <person name="Van Eeckhoven J."/>
            <person name="Graham B."/>
            <person name="Knapp R.A."/>
            <person name="Langford K.W."/>
            <person name="Kronenberg Z."/>
            <person name="Press M.O."/>
            <person name="Eacker S.M."/>
            <person name="Wilson-Rankin E.E."/>
            <person name="Purcell J."/>
            <person name="Lester P.J."/>
            <person name="Dearden P.K."/>
        </authorList>
    </citation>
    <scope>NUCLEOTIDE SEQUENCE</scope>
    <source>
        <strain evidence="3">Marl-1</strain>
    </source>
</reference>
<dbReference type="SUPFAM" id="SSF82657">
    <property type="entry name" value="BolA-like"/>
    <property type="match status" value="1"/>
</dbReference>
<dbReference type="PANTHER" id="PTHR46229:SF2">
    <property type="entry name" value="BOLA-LIKE PROTEIN 1"/>
    <property type="match status" value="1"/>
</dbReference>
<dbReference type="InterPro" id="IPR050961">
    <property type="entry name" value="BolA/IbaG_stress_morph_reg"/>
</dbReference>